<organism evidence="2 3">
    <name type="scientific">Calderihabitans maritimus</name>
    <dbReference type="NCBI Taxonomy" id="1246530"/>
    <lineage>
        <taxon>Bacteria</taxon>
        <taxon>Bacillati</taxon>
        <taxon>Bacillota</taxon>
        <taxon>Clostridia</taxon>
        <taxon>Neomoorellales</taxon>
        <taxon>Calderihabitantaceae</taxon>
        <taxon>Calderihabitans</taxon>
    </lineage>
</organism>
<dbReference type="InterPro" id="IPR018392">
    <property type="entry name" value="LysM"/>
</dbReference>
<dbReference type="CDD" id="cd00118">
    <property type="entry name" value="LysM"/>
    <property type="match status" value="1"/>
</dbReference>
<comment type="caution">
    <text evidence="2">The sequence shown here is derived from an EMBL/GenBank/DDBJ whole genome shotgun (WGS) entry which is preliminary data.</text>
</comment>
<evidence type="ECO:0000259" key="1">
    <source>
        <dbReference type="PROSITE" id="PS51782"/>
    </source>
</evidence>
<dbReference type="OrthoDB" id="9794294at2"/>
<protein>
    <recommendedName>
        <fullName evidence="1">LysM domain-containing protein</fullName>
    </recommendedName>
</protein>
<dbReference type="AlphaFoldDB" id="A0A1Z5HPL9"/>
<accession>A0A1Z5HPL9</accession>
<evidence type="ECO:0000313" key="2">
    <source>
        <dbReference type="EMBL" id="GAW91476.1"/>
    </source>
</evidence>
<evidence type="ECO:0000313" key="3">
    <source>
        <dbReference type="Proteomes" id="UP000197032"/>
    </source>
</evidence>
<dbReference type="Pfam" id="PF01476">
    <property type="entry name" value="LysM"/>
    <property type="match status" value="1"/>
</dbReference>
<gene>
    <name evidence="2" type="ORF">KKC1_06380</name>
</gene>
<dbReference type="Proteomes" id="UP000197032">
    <property type="component" value="Unassembled WGS sequence"/>
</dbReference>
<reference evidence="3" key="1">
    <citation type="journal article" date="2017" name="Appl. Environ. Microbiol.">
        <title>Genomic analysis of Calderihabitans maritimus KKC1, a thermophilic hydrogenogenic carboxydotrophic bacterium isolated from marine sediment.</title>
        <authorList>
            <person name="Omae K."/>
            <person name="Yoneda Y."/>
            <person name="Fukuyama Y."/>
            <person name="Yoshida T."/>
            <person name="Sako Y."/>
        </authorList>
    </citation>
    <scope>NUCLEOTIDE SEQUENCE [LARGE SCALE GENOMIC DNA]</scope>
    <source>
        <strain evidence="3">KKC1</strain>
    </source>
</reference>
<name>A0A1Z5HPL9_9FIRM</name>
<dbReference type="InterPro" id="IPR036779">
    <property type="entry name" value="LysM_dom_sf"/>
</dbReference>
<dbReference type="PROSITE" id="PS51782">
    <property type="entry name" value="LYSM"/>
    <property type="match status" value="1"/>
</dbReference>
<sequence>MKLISFGNNVCRSNTKKHFQFVAMVLLVTAIFFFLTAQVQRTVAADSGKAIFKEVVVRKGDTLWNVAKRHLQPGEDIRAFIYEIKQINSLETSMVYPGQVLRIPVIK</sequence>
<dbReference type="Gene3D" id="3.10.350.10">
    <property type="entry name" value="LysM domain"/>
    <property type="match status" value="1"/>
</dbReference>
<feature type="domain" description="LysM" evidence="1">
    <location>
        <begin position="53"/>
        <end position="103"/>
    </location>
</feature>
<proteinExistence type="predicted"/>
<keyword evidence="3" id="KW-1185">Reference proteome</keyword>
<dbReference type="RefSeq" id="WP_088553001.1">
    <property type="nucleotide sequence ID" value="NZ_BDGJ01000018.1"/>
</dbReference>
<dbReference type="SUPFAM" id="SSF54106">
    <property type="entry name" value="LysM domain"/>
    <property type="match status" value="1"/>
</dbReference>
<dbReference type="SMART" id="SM00257">
    <property type="entry name" value="LysM"/>
    <property type="match status" value="1"/>
</dbReference>
<dbReference type="EMBL" id="BDGJ01000018">
    <property type="protein sequence ID" value="GAW91476.1"/>
    <property type="molecule type" value="Genomic_DNA"/>
</dbReference>